<evidence type="ECO:0000313" key="4">
    <source>
        <dbReference type="EMBL" id="TCJ14462.1"/>
    </source>
</evidence>
<evidence type="ECO:0000313" key="5">
    <source>
        <dbReference type="Proteomes" id="UP000295334"/>
    </source>
</evidence>
<accession>A0A4V2NVR2</accession>
<dbReference type="EC" id="3.2.2.n1" evidence="3"/>
<dbReference type="NCBIfam" id="TIGR00730">
    <property type="entry name" value="Rossman fold protein, TIGR00730 family"/>
    <property type="match status" value="1"/>
</dbReference>
<gene>
    <name evidence="4" type="ORF">EPD60_10765</name>
</gene>
<reference evidence="4 5" key="1">
    <citation type="submission" date="2019-03" db="EMBL/GenBank/DDBJ databases">
        <authorList>
            <person name="Kim M.K.M."/>
        </authorList>
    </citation>
    <scope>NUCLEOTIDE SEQUENCE [LARGE SCALE GENOMIC DNA]</scope>
    <source>
        <strain evidence="4 5">17J68-12</strain>
    </source>
</reference>
<sequence>MQLKALAVFCGSKNGNNPAFRTDAEAIGALLARRGVSLIYGGGRNGLMGAAADGAMAGGGTVRGVIPEVLTQWEHQHTDITELVVVEDMHVRKRTLYEMCDAALILPGGFGTLDELFEILTWNQLSIHNKQVFLLNTAGFYDHLMAHVQRMFEEGFLYTKPDEQIIVLQTPEDIVQYL</sequence>
<protein>
    <recommendedName>
        <fullName evidence="3">Cytokinin riboside 5'-monophosphate phosphoribohydrolase</fullName>
        <ecNumber evidence="3">3.2.2.n1</ecNumber>
    </recommendedName>
</protein>
<dbReference type="Pfam" id="PF03641">
    <property type="entry name" value="Lysine_decarbox"/>
    <property type="match status" value="1"/>
</dbReference>
<comment type="catalytic activity">
    <reaction evidence="1">
        <text>AMP + H2O = D-ribose 5-phosphate + adenine</text>
        <dbReference type="Rhea" id="RHEA:20129"/>
        <dbReference type="ChEBI" id="CHEBI:15377"/>
        <dbReference type="ChEBI" id="CHEBI:16708"/>
        <dbReference type="ChEBI" id="CHEBI:78346"/>
        <dbReference type="ChEBI" id="CHEBI:456215"/>
        <dbReference type="EC" id="3.2.2.4"/>
    </reaction>
</comment>
<proteinExistence type="inferred from homology"/>
<dbReference type="PANTHER" id="PTHR31223">
    <property type="entry name" value="LOG FAMILY PROTEIN YJL055W"/>
    <property type="match status" value="1"/>
</dbReference>
<dbReference type="EMBL" id="SJZI01000042">
    <property type="protein sequence ID" value="TCJ14462.1"/>
    <property type="molecule type" value="Genomic_DNA"/>
</dbReference>
<evidence type="ECO:0000256" key="3">
    <source>
        <dbReference type="RuleBase" id="RU363015"/>
    </source>
</evidence>
<dbReference type="GO" id="GO:0009691">
    <property type="term" value="P:cytokinin biosynthetic process"/>
    <property type="evidence" value="ECO:0007669"/>
    <property type="project" value="UniProtKB-UniRule"/>
</dbReference>
<evidence type="ECO:0000256" key="2">
    <source>
        <dbReference type="ARBA" id="ARBA00006763"/>
    </source>
</evidence>
<name>A0A4V2NVR2_9BACT</name>
<keyword evidence="3" id="KW-0378">Hydrolase</keyword>
<dbReference type="GO" id="GO:0005829">
    <property type="term" value="C:cytosol"/>
    <property type="evidence" value="ECO:0007669"/>
    <property type="project" value="TreeGrafter"/>
</dbReference>
<keyword evidence="5" id="KW-1185">Reference proteome</keyword>
<evidence type="ECO:0000256" key="1">
    <source>
        <dbReference type="ARBA" id="ARBA00000274"/>
    </source>
</evidence>
<dbReference type="InterPro" id="IPR031100">
    <property type="entry name" value="LOG_fam"/>
</dbReference>
<dbReference type="PANTHER" id="PTHR31223:SF70">
    <property type="entry name" value="LOG FAMILY PROTEIN YJL055W"/>
    <property type="match status" value="1"/>
</dbReference>
<dbReference type="OrthoDB" id="9801098at2"/>
<dbReference type="SUPFAM" id="SSF102405">
    <property type="entry name" value="MCP/YpsA-like"/>
    <property type="match status" value="1"/>
</dbReference>
<dbReference type="RefSeq" id="WP_131449453.1">
    <property type="nucleotide sequence ID" value="NZ_SJZI01000042.1"/>
</dbReference>
<organism evidence="4 5">
    <name type="scientific">Flaviaesturariibacter flavus</name>
    <dbReference type="NCBI Taxonomy" id="2502780"/>
    <lineage>
        <taxon>Bacteria</taxon>
        <taxon>Pseudomonadati</taxon>
        <taxon>Bacteroidota</taxon>
        <taxon>Chitinophagia</taxon>
        <taxon>Chitinophagales</taxon>
        <taxon>Chitinophagaceae</taxon>
        <taxon>Flaviaestuariibacter</taxon>
    </lineage>
</organism>
<dbReference type="AlphaFoldDB" id="A0A4V2NVR2"/>
<comment type="similarity">
    <text evidence="2 3">Belongs to the LOG family.</text>
</comment>
<dbReference type="GO" id="GO:0008714">
    <property type="term" value="F:AMP nucleosidase activity"/>
    <property type="evidence" value="ECO:0007669"/>
    <property type="project" value="UniProtKB-EC"/>
</dbReference>
<dbReference type="Proteomes" id="UP000295334">
    <property type="component" value="Unassembled WGS sequence"/>
</dbReference>
<dbReference type="InterPro" id="IPR005269">
    <property type="entry name" value="LOG"/>
</dbReference>
<dbReference type="Gene3D" id="3.40.50.450">
    <property type="match status" value="1"/>
</dbReference>
<comment type="caution">
    <text evidence="4">The sequence shown here is derived from an EMBL/GenBank/DDBJ whole genome shotgun (WGS) entry which is preliminary data.</text>
</comment>
<keyword evidence="3" id="KW-0203">Cytokinin biosynthesis</keyword>